<feature type="domain" description="Ribbon-helix-helix protein CopG" evidence="1">
    <location>
        <begin position="6"/>
        <end position="45"/>
    </location>
</feature>
<sequence length="96" mass="10985">MAVPYRITIRVSEDLVKKLQDIVNRGKYDTISDAIREAINDFIKKNEENPVSDVDVKLPGKIYSILEEEVKSGNAVSVEDLIRFILREYAKSKTKN</sequence>
<keyword evidence="3" id="KW-1185">Reference proteome</keyword>
<dbReference type="Gene3D" id="1.10.1220.10">
    <property type="entry name" value="Met repressor-like"/>
    <property type="match status" value="1"/>
</dbReference>
<dbReference type="InterPro" id="IPR002145">
    <property type="entry name" value="CopG"/>
</dbReference>
<organism evidence="2 3">
    <name type="scientific">Acidiplasma aeolicum</name>
    <dbReference type="NCBI Taxonomy" id="507754"/>
    <lineage>
        <taxon>Archaea</taxon>
        <taxon>Methanobacteriati</taxon>
        <taxon>Thermoplasmatota</taxon>
        <taxon>Thermoplasmata</taxon>
        <taxon>Thermoplasmatales</taxon>
        <taxon>Ferroplasmaceae</taxon>
        <taxon>Acidiplasma</taxon>
    </lineage>
</organism>
<evidence type="ECO:0000313" key="2">
    <source>
        <dbReference type="EMBL" id="KQB34502.1"/>
    </source>
</evidence>
<dbReference type="EMBL" id="LKBG01000236">
    <property type="protein sequence ID" value="KQB34502.1"/>
    <property type="molecule type" value="Genomic_DNA"/>
</dbReference>
<proteinExistence type="predicted"/>
<dbReference type="GO" id="GO:0006355">
    <property type="term" value="P:regulation of DNA-templated transcription"/>
    <property type="evidence" value="ECO:0007669"/>
    <property type="project" value="InterPro"/>
</dbReference>
<dbReference type="RefSeq" id="WP_055032538.1">
    <property type="nucleotide sequence ID" value="NZ_JBBYJF010000003.1"/>
</dbReference>
<gene>
    <name evidence="2" type="ORF">AOG54_04680</name>
</gene>
<evidence type="ECO:0000259" key="1">
    <source>
        <dbReference type="Pfam" id="PF01402"/>
    </source>
</evidence>
<dbReference type="SUPFAM" id="SSF47598">
    <property type="entry name" value="Ribbon-helix-helix"/>
    <property type="match status" value="1"/>
</dbReference>
<dbReference type="InterPro" id="IPR010985">
    <property type="entry name" value="Ribbon_hlx_hlx"/>
</dbReference>
<name>A0A0Q0VSP0_9ARCH</name>
<dbReference type="InterPro" id="IPR013321">
    <property type="entry name" value="Arc_rbn_hlx_hlx"/>
</dbReference>
<evidence type="ECO:0000313" key="3">
    <source>
        <dbReference type="Proteomes" id="UP000050320"/>
    </source>
</evidence>
<reference evidence="2 3" key="1">
    <citation type="submission" date="2015-09" db="EMBL/GenBank/DDBJ databases">
        <title>Heavy metals and arsenic resistance mechanisms in polyextremophilic archaea of the family Ferroplasmaceae.</title>
        <authorList>
            <person name="Bulaev A.G."/>
            <person name="Kanygina A.V."/>
        </authorList>
    </citation>
    <scope>NUCLEOTIDE SEQUENCE [LARGE SCALE GENOMIC DNA]</scope>
    <source>
        <strain evidence="2 3">VT</strain>
    </source>
</reference>
<dbReference type="Proteomes" id="UP000050320">
    <property type="component" value="Unassembled WGS sequence"/>
</dbReference>
<dbReference type="Pfam" id="PF01402">
    <property type="entry name" value="RHH_1"/>
    <property type="match status" value="1"/>
</dbReference>
<accession>A0A0Q0VSP0</accession>
<dbReference type="OrthoDB" id="56938at2157"/>
<dbReference type="CDD" id="cd22231">
    <property type="entry name" value="RHH_NikR_HicB-like"/>
    <property type="match status" value="1"/>
</dbReference>
<comment type="caution">
    <text evidence="2">The sequence shown here is derived from an EMBL/GenBank/DDBJ whole genome shotgun (WGS) entry which is preliminary data.</text>
</comment>
<protein>
    <recommendedName>
        <fullName evidence="1">Ribbon-helix-helix protein CopG domain-containing protein</fullName>
    </recommendedName>
</protein>
<dbReference type="AlphaFoldDB" id="A0A0Q0VSP0"/>